<gene>
    <name evidence="1" type="ORF">HID58_002746</name>
</gene>
<protein>
    <submittedName>
        <fullName evidence="1">Uncharacterized protein</fullName>
    </submittedName>
</protein>
<proteinExistence type="predicted"/>
<dbReference type="Proteomes" id="UP000824890">
    <property type="component" value="Unassembled WGS sequence"/>
</dbReference>
<sequence>MDPREIAGLVPFHQTDERVDNCGRGRESIAAGAYVNNQPQKKPAPLGNGFSPFLLHIVDLGSSNSRCLIK</sequence>
<dbReference type="EMBL" id="JAGKQM010000001">
    <property type="protein sequence ID" value="KAH0943109.1"/>
    <property type="molecule type" value="Genomic_DNA"/>
</dbReference>
<reference evidence="1 2" key="1">
    <citation type="submission" date="2021-05" db="EMBL/GenBank/DDBJ databases">
        <title>Genome Assembly of Synthetic Allotetraploid Brassica napus Reveals Homoeologous Exchanges between Subgenomes.</title>
        <authorList>
            <person name="Davis J.T."/>
        </authorList>
    </citation>
    <scope>NUCLEOTIDE SEQUENCE [LARGE SCALE GENOMIC DNA]</scope>
    <source>
        <strain evidence="2">cv. Da-Ae</strain>
        <tissue evidence="1">Seedling</tissue>
    </source>
</reference>
<evidence type="ECO:0000313" key="1">
    <source>
        <dbReference type="EMBL" id="KAH0943109.1"/>
    </source>
</evidence>
<name>A0ABQ8EN50_BRANA</name>
<keyword evidence="2" id="KW-1185">Reference proteome</keyword>
<accession>A0ABQ8EN50</accession>
<evidence type="ECO:0000313" key="2">
    <source>
        <dbReference type="Proteomes" id="UP000824890"/>
    </source>
</evidence>
<organism evidence="1 2">
    <name type="scientific">Brassica napus</name>
    <name type="common">Rape</name>
    <dbReference type="NCBI Taxonomy" id="3708"/>
    <lineage>
        <taxon>Eukaryota</taxon>
        <taxon>Viridiplantae</taxon>
        <taxon>Streptophyta</taxon>
        <taxon>Embryophyta</taxon>
        <taxon>Tracheophyta</taxon>
        <taxon>Spermatophyta</taxon>
        <taxon>Magnoliopsida</taxon>
        <taxon>eudicotyledons</taxon>
        <taxon>Gunneridae</taxon>
        <taxon>Pentapetalae</taxon>
        <taxon>rosids</taxon>
        <taxon>malvids</taxon>
        <taxon>Brassicales</taxon>
        <taxon>Brassicaceae</taxon>
        <taxon>Brassiceae</taxon>
        <taxon>Brassica</taxon>
    </lineage>
</organism>
<comment type="caution">
    <text evidence="1">The sequence shown here is derived from an EMBL/GenBank/DDBJ whole genome shotgun (WGS) entry which is preliminary data.</text>
</comment>